<proteinExistence type="predicted"/>
<sequence>MLFVVYTSSPILIGVLLVYNNQKLEKHQNFKIQFGSLYANVKTEQFTSYLYNVAFILRRLQFAIMIVFVGNYPCIQIMTQIWVSFMCIFYVFSQKPFIEKSDNITEFFNEMTILLVLCFLTTNVSATSTIDTQYELGFFMIGIIVINILVNFGLFLKVNIFKFYQFIRDFPKLRQKWKQQKYQDQADQIQIEGDEFDKINLTQSNYTTKFEDQSNDSFDTSIQIRIEQKKQERVQIFAQQISEVINKAKFKEAKEKIKKNFMNAKESALDGSLKRQQLDTKIFMKVQQEIKKLDQQKKTFKSIDSEITANNNSYQAQSYLSNLIRNVAFKHQKESQT</sequence>
<evidence type="ECO:0000256" key="1">
    <source>
        <dbReference type="SAM" id="Phobius"/>
    </source>
</evidence>
<evidence type="ECO:0000313" key="2">
    <source>
        <dbReference type="EMBL" id="CDW72414.1"/>
    </source>
</evidence>
<dbReference type="OrthoDB" id="326856at2759"/>
<keyword evidence="1" id="KW-1133">Transmembrane helix</keyword>
<keyword evidence="1" id="KW-0472">Membrane</keyword>
<dbReference type="Proteomes" id="UP000039865">
    <property type="component" value="Unassembled WGS sequence"/>
</dbReference>
<feature type="transmembrane region" description="Helical" evidence="1">
    <location>
        <begin position="136"/>
        <end position="156"/>
    </location>
</feature>
<feature type="transmembrane region" description="Helical" evidence="1">
    <location>
        <begin position="113"/>
        <end position="130"/>
    </location>
</feature>
<dbReference type="EMBL" id="CCKQ01001317">
    <property type="protein sequence ID" value="CDW72414.1"/>
    <property type="molecule type" value="Genomic_DNA"/>
</dbReference>
<reference evidence="2 3" key="1">
    <citation type="submission" date="2014-06" db="EMBL/GenBank/DDBJ databases">
        <authorList>
            <person name="Swart Estienne"/>
        </authorList>
    </citation>
    <scope>NUCLEOTIDE SEQUENCE [LARGE SCALE GENOMIC DNA]</scope>
    <source>
        <strain evidence="2 3">130c</strain>
    </source>
</reference>
<dbReference type="AlphaFoldDB" id="A0A077ZSB2"/>
<name>A0A077ZSB2_STYLE</name>
<evidence type="ECO:0008006" key="4">
    <source>
        <dbReference type="Google" id="ProtNLM"/>
    </source>
</evidence>
<accession>A0A077ZSB2</accession>
<gene>
    <name evidence="2" type="primary">Contig75.g95</name>
    <name evidence="2" type="ORF">STYLEM_1374</name>
</gene>
<organism evidence="2 3">
    <name type="scientific">Stylonychia lemnae</name>
    <name type="common">Ciliate</name>
    <dbReference type="NCBI Taxonomy" id="5949"/>
    <lineage>
        <taxon>Eukaryota</taxon>
        <taxon>Sar</taxon>
        <taxon>Alveolata</taxon>
        <taxon>Ciliophora</taxon>
        <taxon>Intramacronucleata</taxon>
        <taxon>Spirotrichea</taxon>
        <taxon>Stichotrichia</taxon>
        <taxon>Sporadotrichida</taxon>
        <taxon>Oxytrichidae</taxon>
        <taxon>Stylonychinae</taxon>
        <taxon>Stylonychia</taxon>
    </lineage>
</organism>
<feature type="transmembrane region" description="Helical" evidence="1">
    <location>
        <begin position="49"/>
        <end position="69"/>
    </location>
</feature>
<evidence type="ECO:0000313" key="3">
    <source>
        <dbReference type="Proteomes" id="UP000039865"/>
    </source>
</evidence>
<feature type="transmembrane region" description="Helical" evidence="1">
    <location>
        <begin position="75"/>
        <end position="92"/>
    </location>
</feature>
<dbReference type="InParanoid" id="A0A077ZSB2"/>
<keyword evidence="1" id="KW-0812">Transmembrane</keyword>
<keyword evidence="3" id="KW-1185">Reference proteome</keyword>
<protein>
    <recommendedName>
        <fullName evidence="4">TRP C-terminal domain-containing protein</fullName>
    </recommendedName>
</protein>